<protein>
    <recommendedName>
        <fullName evidence="3 5">Regulatory protein RecX</fullName>
    </recommendedName>
</protein>
<evidence type="ECO:0000259" key="7">
    <source>
        <dbReference type="Pfam" id="PF21981"/>
    </source>
</evidence>
<feature type="domain" description="RecX second three-helical" evidence="6">
    <location>
        <begin position="104"/>
        <end position="145"/>
    </location>
</feature>
<organism evidence="9 10">
    <name type="scientific">Melioribacter roseus (strain DSM 23840 / JCM 17771 / VKM B-2668 / P3M-2)</name>
    <dbReference type="NCBI Taxonomy" id="1191523"/>
    <lineage>
        <taxon>Bacteria</taxon>
        <taxon>Pseudomonadati</taxon>
        <taxon>Ignavibacteriota</taxon>
        <taxon>Ignavibacteria</taxon>
        <taxon>Ignavibacteriales</taxon>
        <taxon>Melioribacteraceae</taxon>
        <taxon>Melioribacter</taxon>
    </lineage>
</organism>
<dbReference type="Gene3D" id="1.10.10.10">
    <property type="entry name" value="Winged helix-like DNA-binding domain superfamily/Winged helix DNA-binding domain"/>
    <property type="match status" value="3"/>
</dbReference>
<evidence type="ECO:0000256" key="4">
    <source>
        <dbReference type="ARBA" id="ARBA00022490"/>
    </source>
</evidence>
<dbReference type="OrthoDB" id="1523826at2"/>
<reference evidence="9 10" key="1">
    <citation type="journal article" date="2013" name="PLoS ONE">
        <title>Genomic analysis of Melioribacter roseus, facultatively anaerobic organotrophic bacterium representing a novel deep lineage within Bacteriodetes/Chlorobi group.</title>
        <authorList>
            <person name="Kadnikov V.V."/>
            <person name="Mardanov A.V."/>
            <person name="Podosokorskaya O.A."/>
            <person name="Gavrilov S.N."/>
            <person name="Kublanov I.V."/>
            <person name="Beletsky A.V."/>
            <person name="Bonch-Osmolovskaya E.A."/>
            <person name="Ravin N.V."/>
        </authorList>
    </citation>
    <scope>NUCLEOTIDE SEQUENCE [LARGE SCALE GENOMIC DNA]</scope>
    <source>
        <strain evidence="10">JCM 17771 / P3M-2</strain>
    </source>
</reference>
<evidence type="ECO:0000256" key="3">
    <source>
        <dbReference type="ARBA" id="ARBA00018111"/>
    </source>
</evidence>
<comment type="function">
    <text evidence="5">Modulates RecA activity.</text>
</comment>
<dbReference type="InterPro" id="IPR053924">
    <property type="entry name" value="RecX_HTH_2nd"/>
</dbReference>
<gene>
    <name evidence="5" type="primary">recX</name>
    <name evidence="9" type="ordered locus">MROS_2437</name>
</gene>
<dbReference type="InterPro" id="IPR053926">
    <property type="entry name" value="RecX_HTH_1st"/>
</dbReference>
<dbReference type="Pfam" id="PF21981">
    <property type="entry name" value="RecX_HTH3"/>
    <property type="match status" value="1"/>
</dbReference>
<name>I6YYL8_MELRP</name>
<evidence type="ECO:0000256" key="5">
    <source>
        <dbReference type="HAMAP-Rule" id="MF_01114"/>
    </source>
</evidence>
<dbReference type="AlphaFoldDB" id="I6YYL8"/>
<dbReference type="Pfam" id="PF02631">
    <property type="entry name" value="RecX_HTH2"/>
    <property type="match status" value="1"/>
</dbReference>
<evidence type="ECO:0000259" key="6">
    <source>
        <dbReference type="Pfam" id="PF02631"/>
    </source>
</evidence>
<dbReference type="EMBL" id="CP003557">
    <property type="protein sequence ID" value="AFN75667.1"/>
    <property type="molecule type" value="Genomic_DNA"/>
</dbReference>
<evidence type="ECO:0000256" key="2">
    <source>
        <dbReference type="ARBA" id="ARBA00009695"/>
    </source>
</evidence>
<feature type="domain" description="RecX third three-helical" evidence="7">
    <location>
        <begin position="154"/>
        <end position="200"/>
    </location>
</feature>
<comment type="subcellular location">
    <subcellularLocation>
        <location evidence="1 5">Cytoplasm</location>
    </subcellularLocation>
</comment>
<dbReference type="RefSeq" id="WP_014857097.1">
    <property type="nucleotide sequence ID" value="NC_018178.1"/>
</dbReference>
<dbReference type="HAMAP" id="MF_01114">
    <property type="entry name" value="RecX"/>
    <property type="match status" value="1"/>
</dbReference>
<accession>I6YYL8</accession>
<dbReference type="GO" id="GO:0006282">
    <property type="term" value="P:regulation of DNA repair"/>
    <property type="evidence" value="ECO:0007669"/>
    <property type="project" value="UniProtKB-UniRule"/>
</dbReference>
<evidence type="ECO:0000313" key="10">
    <source>
        <dbReference type="Proteomes" id="UP000009011"/>
    </source>
</evidence>
<dbReference type="InterPro" id="IPR053925">
    <property type="entry name" value="RecX_HTH_3rd"/>
</dbReference>
<dbReference type="GO" id="GO:0005737">
    <property type="term" value="C:cytoplasm"/>
    <property type="evidence" value="ECO:0007669"/>
    <property type="project" value="UniProtKB-SubCell"/>
</dbReference>
<dbReference type="InterPro" id="IPR003783">
    <property type="entry name" value="Regulatory_RecX"/>
</dbReference>
<evidence type="ECO:0000256" key="1">
    <source>
        <dbReference type="ARBA" id="ARBA00004496"/>
    </source>
</evidence>
<evidence type="ECO:0000313" key="9">
    <source>
        <dbReference type="EMBL" id="AFN75667.1"/>
    </source>
</evidence>
<dbReference type="PANTHER" id="PTHR33602:SF1">
    <property type="entry name" value="REGULATORY PROTEIN RECX FAMILY PROTEIN"/>
    <property type="match status" value="1"/>
</dbReference>
<feature type="domain" description="RecX first three-helical" evidence="8">
    <location>
        <begin position="59"/>
        <end position="97"/>
    </location>
</feature>
<dbReference type="Proteomes" id="UP000009011">
    <property type="component" value="Chromosome"/>
</dbReference>
<dbReference type="PANTHER" id="PTHR33602">
    <property type="entry name" value="REGULATORY PROTEIN RECX FAMILY PROTEIN"/>
    <property type="match status" value="1"/>
</dbReference>
<dbReference type="InterPro" id="IPR036388">
    <property type="entry name" value="WH-like_DNA-bd_sf"/>
</dbReference>
<dbReference type="KEGG" id="mro:MROS_2437"/>
<keyword evidence="4 5" id="KW-0963">Cytoplasm</keyword>
<dbReference type="eggNOG" id="COG2137">
    <property type="taxonomic scope" value="Bacteria"/>
</dbReference>
<dbReference type="HOGENOM" id="CLU_066607_4_1_10"/>
<comment type="similarity">
    <text evidence="2 5">Belongs to the RecX family.</text>
</comment>
<proteinExistence type="inferred from homology"/>
<dbReference type="STRING" id="1191523.MROS_2437"/>
<keyword evidence="10" id="KW-1185">Reference proteome</keyword>
<dbReference type="Pfam" id="PF21982">
    <property type="entry name" value="RecX_HTH1"/>
    <property type="match status" value="1"/>
</dbReference>
<sequence>MIINSLLRKNNKVKITFDDSSSLYVNYNVAVQFALRKGDNLDEKLLNRLLKADELFDIKAAAYRLIGRRDHSSAELKRKLLKKGFDINLINELITELSEKHYLNDYNFARKYSEEAVDKKKSGINKVRNDLIKKGVSKEIIENVLNDINENTLLENARDLLNKKIKTSAFIKTESRKKKQKLFSYLKSKGYSSDLIMKLLSEYDFSDYE</sequence>
<evidence type="ECO:0000259" key="8">
    <source>
        <dbReference type="Pfam" id="PF21982"/>
    </source>
</evidence>